<sequence length="254" mass="28549">MFDISVFSDPNTWISLLTLTFMEVVLGIDNIIFISIIVNRLPRDQQGRGRTMGLLLALLFRIGLLLSISWIVSLKEPLFVLNLPFTEPNFGVSGRDLILFAGGLFLLAKSTTEIHTKLQGEEESNEASNYSNFTRVIIQIILIDIVFSFDSILTAVGLVDNVLVMILAVIIAMGIMLVFAKLIGDFVNQNPTVKMLALSFLIMIGVMLVMEAFHREIPKGYVYFAMFFSLGVELLNLRLRKKVPPVELRDSRFD</sequence>
<feature type="transmembrane region" description="Helical" evidence="6">
    <location>
        <begin position="92"/>
        <end position="108"/>
    </location>
</feature>
<comment type="subcellular location">
    <subcellularLocation>
        <location evidence="1">Membrane</location>
        <topology evidence="1">Multi-pass membrane protein</topology>
    </subcellularLocation>
</comment>
<evidence type="ECO:0000256" key="3">
    <source>
        <dbReference type="ARBA" id="ARBA00022692"/>
    </source>
</evidence>
<dbReference type="Pfam" id="PF03741">
    <property type="entry name" value="TerC"/>
    <property type="match status" value="1"/>
</dbReference>
<feature type="transmembrane region" description="Helical" evidence="6">
    <location>
        <begin position="136"/>
        <end position="156"/>
    </location>
</feature>
<gene>
    <name evidence="7" type="ORF">SAMN00120144_0436</name>
</gene>
<dbReference type="Proteomes" id="UP000192266">
    <property type="component" value="Unassembled WGS sequence"/>
</dbReference>
<name>A0A1W1VQI4_9BACT</name>
<comment type="similarity">
    <text evidence="2">Belongs to the TerC family.</text>
</comment>
<feature type="transmembrane region" description="Helical" evidence="6">
    <location>
        <begin position="195"/>
        <end position="214"/>
    </location>
</feature>
<evidence type="ECO:0000313" key="8">
    <source>
        <dbReference type="Proteomes" id="UP000192266"/>
    </source>
</evidence>
<dbReference type="GO" id="GO:0016020">
    <property type="term" value="C:membrane"/>
    <property type="evidence" value="ECO:0007669"/>
    <property type="project" value="UniProtKB-SubCell"/>
</dbReference>
<evidence type="ECO:0000256" key="1">
    <source>
        <dbReference type="ARBA" id="ARBA00004141"/>
    </source>
</evidence>
<feature type="transmembrane region" description="Helical" evidence="6">
    <location>
        <begin position="162"/>
        <end position="183"/>
    </location>
</feature>
<dbReference type="STRING" id="645990.SAMN00120144_0436"/>
<keyword evidence="5 6" id="KW-0472">Membrane</keyword>
<keyword evidence="8" id="KW-1185">Reference proteome</keyword>
<keyword evidence="3 6" id="KW-0812">Transmembrane</keyword>
<organism evidence="7 8">
    <name type="scientific">Hymenobacter roseosalivarius DSM 11622</name>
    <dbReference type="NCBI Taxonomy" id="645990"/>
    <lineage>
        <taxon>Bacteria</taxon>
        <taxon>Pseudomonadati</taxon>
        <taxon>Bacteroidota</taxon>
        <taxon>Cytophagia</taxon>
        <taxon>Cytophagales</taxon>
        <taxon>Hymenobacteraceae</taxon>
        <taxon>Hymenobacter</taxon>
    </lineage>
</organism>
<feature type="transmembrane region" description="Helical" evidence="6">
    <location>
        <begin position="12"/>
        <end position="39"/>
    </location>
</feature>
<feature type="transmembrane region" description="Helical" evidence="6">
    <location>
        <begin position="51"/>
        <end position="72"/>
    </location>
</feature>
<evidence type="ECO:0000313" key="7">
    <source>
        <dbReference type="EMBL" id="SMB95642.1"/>
    </source>
</evidence>
<accession>A0A1W1VQI4</accession>
<dbReference type="PANTHER" id="PTHR30238">
    <property type="entry name" value="MEMBRANE BOUND PREDICTED REDOX MODULATOR"/>
    <property type="match status" value="1"/>
</dbReference>
<feature type="transmembrane region" description="Helical" evidence="6">
    <location>
        <begin position="220"/>
        <end position="239"/>
    </location>
</feature>
<dbReference type="AlphaFoldDB" id="A0A1W1VQI4"/>
<evidence type="ECO:0000256" key="5">
    <source>
        <dbReference type="ARBA" id="ARBA00023136"/>
    </source>
</evidence>
<evidence type="ECO:0000256" key="4">
    <source>
        <dbReference type="ARBA" id="ARBA00022989"/>
    </source>
</evidence>
<dbReference type="EMBL" id="FWWW01000070">
    <property type="protein sequence ID" value="SMB95642.1"/>
    <property type="molecule type" value="Genomic_DNA"/>
</dbReference>
<dbReference type="PANTHER" id="PTHR30238:SF4">
    <property type="entry name" value="SLL1022 PROTEIN"/>
    <property type="match status" value="1"/>
</dbReference>
<dbReference type="RefSeq" id="WP_084445590.1">
    <property type="nucleotide sequence ID" value="NZ_FWWW01000070.1"/>
</dbReference>
<keyword evidence="4 6" id="KW-1133">Transmembrane helix</keyword>
<reference evidence="7 8" key="1">
    <citation type="submission" date="2017-04" db="EMBL/GenBank/DDBJ databases">
        <authorList>
            <person name="Afonso C.L."/>
            <person name="Miller P.J."/>
            <person name="Scott M.A."/>
            <person name="Spackman E."/>
            <person name="Goraichik I."/>
            <person name="Dimitrov K.M."/>
            <person name="Suarez D.L."/>
            <person name="Swayne D.E."/>
        </authorList>
    </citation>
    <scope>NUCLEOTIDE SEQUENCE [LARGE SCALE GENOMIC DNA]</scope>
    <source>
        <strain evidence="7 8">DSM 11622</strain>
    </source>
</reference>
<evidence type="ECO:0000256" key="6">
    <source>
        <dbReference type="SAM" id="Phobius"/>
    </source>
</evidence>
<protein>
    <submittedName>
        <fullName evidence="7">Integral membrane protein TerC</fullName>
    </submittedName>
</protein>
<evidence type="ECO:0000256" key="2">
    <source>
        <dbReference type="ARBA" id="ARBA00007511"/>
    </source>
</evidence>
<dbReference type="InterPro" id="IPR005496">
    <property type="entry name" value="Integral_membrane_TerC"/>
</dbReference>
<proteinExistence type="inferred from homology"/>
<dbReference type="OrthoDB" id="9805314at2"/>